<keyword evidence="3" id="KW-0520">NAD</keyword>
<protein>
    <submittedName>
        <fullName evidence="6">Alcohol dehydrogenase</fullName>
    </submittedName>
</protein>
<evidence type="ECO:0000313" key="7">
    <source>
        <dbReference type="Proteomes" id="UP000248966"/>
    </source>
</evidence>
<dbReference type="CDD" id="cd08191">
    <property type="entry name" value="Fe-ADH-like"/>
    <property type="match status" value="1"/>
</dbReference>
<dbReference type="InterPro" id="IPR001670">
    <property type="entry name" value="ADH_Fe/GldA"/>
</dbReference>
<dbReference type="Pfam" id="PF00465">
    <property type="entry name" value="Fe-ADH"/>
    <property type="match status" value="1"/>
</dbReference>
<dbReference type="RefSeq" id="WP_112584375.1">
    <property type="nucleotide sequence ID" value="NZ_PYAA01000017.1"/>
</dbReference>
<sequence>MLETVRGPRQLIVGEGVAQNIPRVVAESGSRVLIVTDRVLLGQPGVAEIVAAVRAKVTVVEVFSDATPDVPLSDVDLAVSAAAEVDADVILAIGGGTVIDLAKIVGVIRRHGGTPRDFYGESKVPGPTIPLVAVPTTSGTGSELTPVSVLTDPDRELKVGVSSVHIVPDFAIVDPELTYTCPATVTAHSGIDAFCHAVESYTARPRAHGPRDPVEQVFLGRNPITDHYALRAAERIARSLRRAVTDGGDTDARADMSYGSMLAGLAFSHAGNAAPHALQYPIGAATHTPHGLGVGLLLPYALDAAKDAIGDRLAILARVCGLDVTDASDAEAADTFLTWLDGLLADIGIPRTLADIGVARADLPRFAEMASGVTRLIQNHPGPTDTASLTAILEAAWTGDRTRHVLTPTRDSGRRMDT</sequence>
<dbReference type="Pfam" id="PF25137">
    <property type="entry name" value="ADH_Fe_C"/>
    <property type="match status" value="1"/>
</dbReference>
<dbReference type="EMBL" id="PYAA01000017">
    <property type="protein sequence ID" value="RAO00841.1"/>
    <property type="molecule type" value="Genomic_DNA"/>
</dbReference>
<organism evidence="6 7">
    <name type="scientific">Micromonospora noduli</name>
    <dbReference type="NCBI Taxonomy" id="709876"/>
    <lineage>
        <taxon>Bacteria</taxon>
        <taxon>Bacillati</taxon>
        <taxon>Actinomycetota</taxon>
        <taxon>Actinomycetes</taxon>
        <taxon>Micromonosporales</taxon>
        <taxon>Micromonosporaceae</taxon>
        <taxon>Micromonospora</taxon>
    </lineage>
</organism>
<comment type="similarity">
    <text evidence="1">Belongs to the iron-containing alcohol dehydrogenase family.</text>
</comment>
<dbReference type="FunFam" id="3.40.50.1970:FF:000003">
    <property type="entry name" value="Alcohol dehydrogenase, iron-containing"/>
    <property type="match status" value="1"/>
</dbReference>
<dbReference type="InterPro" id="IPR056798">
    <property type="entry name" value="ADH_Fe_C"/>
</dbReference>
<dbReference type="InterPro" id="IPR039697">
    <property type="entry name" value="Alcohol_dehydrogenase_Fe"/>
</dbReference>
<evidence type="ECO:0000256" key="2">
    <source>
        <dbReference type="ARBA" id="ARBA00023002"/>
    </source>
</evidence>
<evidence type="ECO:0000259" key="5">
    <source>
        <dbReference type="Pfam" id="PF25137"/>
    </source>
</evidence>
<evidence type="ECO:0000256" key="1">
    <source>
        <dbReference type="ARBA" id="ARBA00007358"/>
    </source>
</evidence>
<dbReference type="PANTHER" id="PTHR11496">
    <property type="entry name" value="ALCOHOL DEHYDROGENASE"/>
    <property type="match status" value="1"/>
</dbReference>
<dbReference type="Gene3D" id="3.40.50.1970">
    <property type="match status" value="1"/>
</dbReference>
<dbReference type="PROSITE" id="PS00913">
    <property type="entry name" value="ADH_IRON_1"/>
    <property type="match status" value="1"/>
</dbReference>
<dbReference type="AlphaFoldDB" id="A0A328N7Z7"/>
<evidence type="ECO:0000313" key="6">
    <source>
        <dbReference type="EMBL" id="RAO00841.1"/>
    </source>
</evidence>
<dbReference type="SUPFAM" id="SSF56796">
    <property type="entry name" value="Dehydroquinate synthase-like"/>
    <property type="match status" value="1"/>
</dbReference>
<dbReference type="Gene3D" id="1.20.1090.10">
    <property type="entry name" value="Dehydroquinate synthase-like - alpha domain"/>
    <property type="match status" value="1"/>
</dbReference>
<dbReference type="GO" id="GO:0046872">
    <property type="term" value="F:metal ion binding"/>
    <property type="evidence" value="ECO:0007669"/>
    <property type="project" value="InterPro"/>
</dbReference>
<keyword evidence="2" id="KW-0560">Oxidoreductase</keyword>
<gene>
    <name evidence="6" type="ORF">LAH08_03094</name>
</gene>
<proteinExistence type="inferred from homology"/>
<dbReference type="GO" id="GO:0004022">
    <property type="term" value="F:alcohol dehydrogenase (NAD+) activity"/>
    <property type="evidence" value="ECO:0007669"/>
    <property type="project" value="UniProtKB-ARBA"/>
</dbReference>
<name>A0A328N7Z7_9ACTN</name>
<dbReference type="Proteomes" id="UP000248966">
    <property type="component" value="Unassembled WGS sequence"/>
</dbReference>
<reference evidence="6 7" key="1">
    <citation type="submission" date="2018-03" db="EMBL/GenBank/DDBJ databases">
        <title>Defining the species Micromonospora saelicesensis and Micromonospora noduli under the framework of genomics.</title>
        <authorList>
            <person name="Riesco R."/>
            <person name="Trujillo M.E."/>
        </authorList>
    </citation>
    <scope>NUCLEOTIDE SEQUENCE [LARGE SCALE GENOMIC DNA]</scope>
    <source>
        <strain evidence="6 7">LAH08</strain>
    </source>
</reference>
<dbReference type="PANTHER" id="PTHR11496:SF102">
    <property type="entry name" value="ALCOHOL DEHYDROGENASE 4"/>
    <property type="match status" value="1"/>
</dbReference>
<comment type="caution">
    <text evidence="6">The sequence shown here is derived from an EMBL/GenBank/DDBJ whole genome shotgun (WGS) entry which is preliminary data.</text>
</comment>
<dbReference type="InterPro" id="IPR018211">
    <property type="entry name" value="ADH_Fe_CS"/>
</dbReference>
<feature type="domain" description="Fe-containing alcohol dehydrogenase-like C-terminal" evidence="5">
    <location>
        <begin position="186"/>
        <end position="397"/>
    </location>
</feature>
<evidence type="ECO:0000256" key="3">
    <source>
        <dbReference type="ARBA" id="ARBA00023027"/>
    </source>
</evidence>
<accession>A0A328N7Z7</accession>
<evidence type="ECO:0000259" key="4">
    <source>
        <dbReference type="Pfam" id="PF00465"/>
    </source>
</evidence>
<feature type="domain" description="Alcohol dehydrogenase iron-type/glycerol dehydrogenase GldA" evidence="4">
    <location>
        <begin position="8"/>
        <end position="175"/>
    </location>
</feature>